<dbReference type="Proteomes" id="UP000661858">
    <property type="component" value="Unassembled WGS sequence"/>
</dbReference>
<keyword evidence="2" id="KW-1185">Reference proteome</keyword>
<evidence type="ECO:0000313" key="1">
    <source>
        <dbReference type="EMBL" id="MBL1082699.1"/>
    </source>
</evidence>
<dbReference type="CDD" id="cd00586">
    <property type="entry name" value="4HBT"/>
    <property type="match status" value="1"/>
</dbReference>
<name>A0A937EIF8_9ACTN</name>
<organism evidence="1 2">
    <name type="scientific">Streptomyces actinomycinicus</name>
    <dbReference type="NCBI Taxonomy" id="1695166"/>
    <lineage>
        <taxon>Bacteria</taxon>
        <taxon>Bacillati</taxon>
        <taxon>Actinomycetota</taxon>
        <taxon>Actinomycetes</taxon>
        <taxon>Kitasatosporales</taxon>
        <taxon>Streptomycetaceae</taxon>
        <taxon>Streptomyces</taxon>
    </lineage>
</organism>
<evidence type="ECO:0000313" key="2">
    <source>
        <dbReference type="Proteomes" id="UP000661858"/>
    </source>
</evidence>
<accession>A0A937EIF8</accession>
<dbReference type="Pfam" id="PF13279">
    <property type="entry name" value="4HBT_2"/>
    <property type="match status" value="1"/>
</dbReference>
<dbReference type="PANTHER" id="PTHR31793">
    <property type="entry name" value="4-HYDROXYBENZOYL-COA THIOESTERASE FAMILY MEMBER"/>
    <property type="match status" value="1"/>
</dbReference>
<dbReference type="EMBL" id="JAERRK010000005">
    <property type="protein sequence ID" value="MBL1082699.1"/>
    <property type="molecule type" value="Genomic_DNA"/>
</dbReference>
<dbReference type="Gene3D" id="3.10.129.10">
    <property type="entry name" value="Hotdog Thioesterase"/>
    <property type="match status" value="1"/>
</dbReference>
<proteinExistence type="predicted"/>
<comment type="caution">
    <text evidence="1">The sequence shown here is derived from an EMBL/GenBank/DDBJ whole genome shotgun (WGS) entry which is preliminary data.</text>
</comment>
<gene>
    <name evidence="1" type="ORF">JK359_12030</name>
</gene>
<dbReference type="GO" id="GO:0047617">
    <property type="term" value="F:fatty acyl-CoA hydrolase activity"/>
    <property type="evidence" value="ECO:0007669"/>
    <property type="project" value="TreeGrafter"/>
</dbReference>
<sequence length="146" mass="16728">MTALPRIVVEQGHVEPGYAHYDDLDLMGFVHNCRYPVMVERALTGFWSRNGFTYAEGKYSQPDIFLAVAEFSIRYRAPIRGTVPYAVHFWISKLAESSVVYDFRVLSEDGGTVHAEGHRVHIRIDTETFRPTPWTPAFHEVAEKLL</sequence>
<dbReference type="SUPFAM" id="SSF54637">
    <property type="entry name" value="Thioesterase/thiol ester dehydrase-isomerase"/>
    <property type="match status" value="1"/>
</dbReference>
<reference evidence="1" key="1">
    <citation type="submission" date="2021-01" db="EMBL/GenBank/DDBJ databases">
        <title>WGS of actinomycetes isolated from Thailand.</title>
        <authorList>
            <person name="Thawai C."/>
        </authorList>
    </citation>
    <scope>NUCLEOTIDE SEQUENCE</scope>
    <source>
        <strain evidence="1">RCU-197</strain>
    </source>
</reference>
<dbReference type="AlphaFoldDB" id="A0A937EIF8"/>
<protein>
    <submittedName>
        <fullName evidence="1">Acyl-CoA thioesterase</fullName>
    </submittedName>
</protein>
<dbReference type="RefSeq" id="WP_201834862.1">
    <property type="nucleotide sequence ID" value="NZ_JAERRK010000005.1"/>
</dbReference>
<dbReference type="PANTHER" id="PTHR31793:SF24">
    <property type="entry name" value="LONG-CHAIN ACYL-COA THIOESTERASE FADM"/>
    <property type="match status" value="1"/>
</dbReference>
<dbReference type="InterPro" id="IPR050563">
    <property type="entry name" value="4-hydroxybenzoyl-CoA_TE"/>
</dbReference>
<dbReference type="InterPro" id="IPR029069">
    <property type="entry name" value="HotDog_dom_sf"/>
</dbReference>